<dbReference type="EMBL" id="PYOC01000002">
    <property type="protein sequence ID" value="PSV48343.1"/>
    <property type="molecule type" value="Genomic_DNA"/>
</dbReference>
<sequence length="307" mass="35146">MCRKLYKYVGPDILDIAFSEPDYCGFKFSYPKDYNDPYELFLTIDYEDNSDVVAFYNEIVQEIPQYPTTCFSKSPIVTPMWAHYAHNSKGFIIEVDEEKLESYVEGVRIDDVVYQDTPREKLKGTLQMAMFRGKPRDIMFLRNGVCNAAYFTKKECWSYELERRVVVSDSDVKDVAGNMILHIPIDCITAIIAGPRTKPEFLVKGEKWSNEIDADFFLAKVGKSVSEPYFLNLQNETFRFDGVSIAQSVSACANCYEPTEQFQEECSWCSISEHQEHIAAANNPLRALADIGALDSYVERFNAVGRK</sequence>
<name>A0A2T3LAJ9_9GAMM</name>
<proteinExistence type="predicted"/>
<dbReference type="InterPro" id="IPR021352">
    <property type="entry name" value="DUF2971"/>
</dbReference>
<keyword evidence="2" id="KW-1185">Reference proteome</keyword>
<evidence type="ECO:0000313" key="2">
    <source>
        <dbReference type="Proteomes" id="UP000241803"/>
    </source>
</evidence>
<evidence type="ECO:0000313" key="1">
    <source>
        <dbReference type="EMBL" id="PSV48343.1"/>
    </source>
</evidence>
<comment type="caution">
    <text evidence="1">The sequence shown here is derived from an EMBL/GenBank/DDBJ whole genome shotgun (WGS) entry which is preliminary data.</text>
</comment>
<reference evidence="1 2" key="1">
    <citation type="submission" date="2018-03" db="EMBL/GenBank/DDBJ databases">
        <title>Whole genome sequencing of Histamine producing bacteria.</title>
        <authorList>
            <person name="Butler K."/>
        </authorList>
    </citation>
    <scope>NUCLEOTIDE SEQUENCE [LARGE SCALE GENOMIC DNA]</scope>
    <source>
        <strain evidence="1 2">ATCC 19614</strain>
    </source>
</reference>
<dbReference type="Proteomes" id="UP000241803">
    <property type="component" value="Unassembled WGS sequence"/>
</dbReference>
<organism evidence="1 2">
    <name type="scientific">Photobacterium indicum</name>
    <dbReference type="NCBI Taxonomy" id="81447"/>
    <lineage>
        <taxon>Bacteria</taxon>
        <taxon>Pseudomonadati</taxon>
        <taxon>Pseudomonadota</taxon>
        <taxon>Gammaproteobacteria</taxon>
        <taxon>Vibrionales</taxon>
        <taxon>Vibrionaceae</taxon>
        <taxon>Photobacterium</taxon>
    </lineage>
</organism>
<dbReference type="RefSeq" id="WP_107252949.1">
    <property type="nucleotide sequence ID" value="NZ_PYOC01000002.1"/>
</dbReference>
<dbReference type="AlphaFoldDB" id="A0A2T3LAJ9"/>
<accession>A0A2T3LAJ9</accession>
<dbReference type="Pfam" id="PF11185">
    <property type="entry name" value="DUF2971"/>
    <property type="match status" value="1"/>
</dbReference>
<protein>
    <submittedName>
        <fullName evidence="1">DUF2971 domain-containing protein</fullName>
    </submittedName>
</protein>
<gene>
    <name evidence="1" type="ORF">C9J47_07400</name>
</gene>